<evidence type="ECO:0000259" key="2">
    <source>
        <dbReference type="Pfam" id="PF13690"/>
    </source>
</evidence>
<keyword evidence="4" id="KW-1185">Reference proteome</keyword>
<dbReference type="GO" id="GO:0006935">
    <property type="term" value="P:chemotaxis"/>
    <property type="evidence" value="ECO:0007669"/>
    <property type="project" value="UniProtKB-KW"/>
</dbReference>
<sequence>MTAAGTAIEDARAASVLAVAEDVFTTMVDGEPGHLRPRQGAAAPSGSRLHAWVDIAGTYPVRVVLAAGHGTARRLARALAGCGPEEDVDDAEVADAFGEVANMIGGNLKVTLPPGSRLGLPEVAEEPPAGEHRVNVTLEWRGDEIVVSMLALTRE</sequence>
<proteinExistence type="predicted"/>
<reference evidence="3 4" key="1">
    <citation type="submission" date="2019-10" db="EMBL/GenBank/DDBJ databases">
        <title>Georgenia wutianyii sp. nov. and Georgenia yuyongxinii sp. nov. isolated from plateau pika (Ochotona curzoniae) in the Qinghai-Tibet plateau of China.</title>
        <authorList>
            <person name="Tian Z."/>
        </authorList>
    </citation>
    <scope>NUCLEOTIDE SEQUENCE [LARGE SCALE GENOMIC DNA]</scope>
    <source>
        <strain evidence="3 4">DSM 21501</strain>
    </source>
</reference>
<dbReference type="InterPro" id="IPR028976">
    <property type="entry name" value="CheC-like_sf"/>
</dbReference>
<keyword evidence="1" id="KW-0145">Chemotaxis</keyword>
<protein>
    <submittedName>
        <fullName evidence="3">Chemotaxis protein CheX</fullName>
    </submittedName>
</protein>
<dbReference type="Pfam" id="PF13690">
    <property type="entry name" value="CheX"/>
    <property type="match status" value="1"/>
</dbReference>
<dbReference type="OrthoDB" id="5402373at2"/>
<gene>
    <name evidence="3" type="ORF">GB883_17780</name>
</gene>
<dbReference type="SUPFAM" id="SSF103039">
    <property type="entry name" value="CheC-like"/>
    <property type="match status" value="1"/>
</dbReference>
<feature type="domain" description="Chemotaxis phosphatase CheX-like" evidence="2">
    <location>
        <begin position="51"/>
        <end position="125"/>
    </location>
</feature>
<dbReference type="Gene3D" id="3.40.1550.10">
    <property type="entry name" value="CheC-like"/>
    <property type="match status" value="1"/>
</dbReference>
<dbReference type="InterPro" id="IPR028051">
    <property type="entry name" value="CheX-like_dom"/>
</dbReference>
<evidence type="ECO:0000313" key="4">
    <source>
        <dbReference type="Proteomes" id="UP000451860"/>
    </source>
</evidence>
<evidence type="ECO:0000256" key="1">
    <source>
        <dbReference type="ARBA" id="ARBA00022500"/>
    </source>
</evidence>
<dbReference type="EMBL" id="WHJE01000128">
    <property type="protein sequence ID" value="KAE8762739.1"/>
    <property type="molecule type" value="Genomic_DNA"/>
</dbReference>
<organism evidence="3 4">
    <name type="scientific">Georgenia thermotolerans</name>
    <dbReference type="NCBI Taxonomy" id="527326"/>
    <lineage>
        <taxon>Bacteria</taxon>
        <taxon>Bacillati</taxon>
        <taxon>Actinomycetota</taxon>
        <taxon>Actinomycetes</taxon>
        <taxon>Micrococcales</taxon>
        <taxon>Bogoriellaceae</taxon>
        <taxon>Georgenia</taxon>
    </lineage>
</organism>
<dbReference type="RefSeq" id="WP_152203251.1">
    <property type="nucleotide sequence ID" value="NZ_VUKF01000024.1"/>
</dbReference>
<name>A0A7J5UK14_9MICO</name>
<dbReference type="Proteomes" id="UP000451860">
    <property type="component" value="Unassembled WGS sequence"/>
</dbReference>
<accession>A0A7J5UK14</accession>
<evidence type="ECO:0000313" key="3">
    <source>
        <dbReference type="EMBL" id="KAE8762739.1"/>
    </source>
</evidence>
<dbReference type="AlphaFoldDB" id="A0A7J5UK14"/>
<comment type="caution">
    <text evidence="3">The sequence shown here is derived from an EMBL/GenBank/DDBJ whole genome shotgun (WGS) entry which is preliminary data.</text>
</comment>